<evidence type="ECO:0000313" key="3">
    <source>
        <dbReference type="Proteomes" id="UP000030663"/>
    </source>
</evidence>
<dbReference type="EMBL" id="JH658508">
    <property type="protein sequence ID" value="EXK78687.1"/>
    <property type="molecule type" value="Genomic_DNA"/>
</dbReference>
<accession>X0C7L2</accession>
<feature type="region of interest" description="Disordered" evidence="1">
    <location>
        <begin position="1"/>
        <end position="37"/>
    </location>
</feature>
<gene>
    <name evidence="2" type="ORF">FOQG_16648</name>
</gene>
<evidence type="ECO:0000256" key="1">
    <source>
        <dbReference type="SAM" id="MobiDB-lite"/>
    </source>
</evidence>
<dbReference type="HOGENOM" id="CLU_3068782_0_0_1"/>
<dbReference type="Proteomes" id="UP000030663">
    <property type="component" value="Unassembled WGS sequence"/>
</dbReference>
<keyword evidence="3" id="KW-1185">Reference proteome</keyword>
<sequence>MSKPTELKPQGQVASPTEDMIEEGDSQLYSHPDEPRREEWRTSLFSLLGVMNN</sequence>
<protein>
    <submittedName>
        <fullName evidence="2">Uncharacterized protein</fullName>
    </submittedName>
</protein>
<evidence type="ECO:0000313" key="2">
    <source>
        <dbReference type="EMBL" id="EXK78687.1"/>
    </source>
</evidence>
<dbReference type="AlphaFoldDB" id="X0C7L2"/>
<organism evidence="2 3">
    <name type="scientific">Fusarium oxysporum f. sp. raphani 54005</name>
    <dbReference type="NCBI Taxonomy" id="1089458"/>
    <lineage>
        <taxon>Eukaryota</taxon>
        <taxon>Fungi</taxon>
        <taxon>Dikarya</taxon>
        <taxon>Ascomycota</taxon>
        <taxon>Pezizomycotina</taxon>
        <taxon>Sordariomycetes</taxon>
        <taxon>Hypocreomycetidae</taxon>
        <taxon>Hypocreales</taxon>
        <taxon>Nectriaceae</taxon>
        <taxon>Fusarium</taxon>
        <taxon>Fusarium oxysporum species complex</taxon>
    </lineage>
</organism>
<name>X0C7L2_FUSOX</name>
<reference evidence="2 3" key="1">
    <citation type="submission" date="2011-11" db="EMBL/GenBank/DDBJ databases">
        <title>The Genome Sequence of Fusarium oxysporum PHW815.</title>
        <authorList>
            <consortium name="The Broad Institute Genome Sequencing Platform"/>
            <person name="Ma L.-J."/>
            <person name="Gale L.R."/>
            <person name="Schwartz D.C."/>
            <person name="Zhou S."/>
            <person name="Corby-Kistler H."/>
            <person name="Young S.K."/>
            <person name="Zeng Q."/>
            <person name="Gargeya S."/>
            <person name="Fitzgerald M."/>
            <person name="Haas B."/>
            <person name="Abouelleil A."/>
            <person name="Alvarado L."/>
            <person name="Arachchi H.M."/>
            <person name="Berlin A."/>
            <person name="Brown A."/>
            <person name="Chapman S.B."/>
            <person name="Chen Z."/>
            <person name="Dunbar C."/>
            <person name="Freedman E."/>
            <person name="Gearin G."/>
            <person name="Goldberg J."/>
            <person name="Griggs A."/>
            <person name="Gujja S."/>
            <person name="Heiman D."/>
            <person name="Howarth C."/>
            <person name="Larson L."/>
            <person name="Lui A."/>
            <person name="MacDonald P.J.P."/>
            <person name="Montmayeur A."/>
            <person name="Murphy C."/>
            <person name="Neiman D."/>
            <person name="Pearson M."/>
            <person name="Priest M."/>
            <person name="Roberts A."/>
            <person name="Saif S."/>
            <person name="Shea T."/>
            <person name="Shenoy N."/>
            <person name="Sisk P."/>
            <person name="Stolte C."/>
            <person name="Sykes S."/>
            <person name="Wortman J."/>
            <person name="Nusbaum C."/>
            <person name="Birren B."/>
        </authorList>
    </citation>
    <scope>NUCLEOTIDE SEQUENCE [LARGE SCALE GENOMIC DNA]</scope>
    <source>
        <strain evidence="2 3">54005</strain>
    </source>
</reference>
<proteinExistence type="predicted"/>